<accession>M1DJN7</accession>
<proteinExistence type="predicted"/>
<feature type="compositionally biased region" description="Polar residues" evidence="1">
    <location>
        <begin position="26"/>
        <end position="42"/>
    </location>
</feature>
<dbReference type="InParanoid" id="M1DJN7"/>
<keyword evidence="3" id="KW-1185">Reference proteome</keyword>
<feature type="region of interest" description="Disordered" evidence="1">
    <location>
        <begin position="26"/>
        <end position="72"/>
    </location>
</feature>
<reference evidence="2" key="2">
    <citation type="submission" date="2015-06" db="UniProtKB">
        <authorList>
            <consortium name="EnsemblPlants"/>
        </authorList>
    </citation>
    <scope>IDENTIFICATION</scope>
    <source>
        <strain evidence="2">DM1-3 516 R44</strain>
    </source>
</reference>
<name>M1DJN7_SOLTU</name>
<dbReference type="PaxDb" id="4113-PGSC0003DMT400090111"/>
<evidence type="ECO:0000313" key="3">
    <source>
        <dbReference type="Proteomes" id="UP000011115"/>
    </source>
</evidence>
<dbReference type="Proteomes" id="UP000011115">
    <property type="component" value="Unassembled WGS sequence"/>
</dbReference>
<dbReference type="Gramene" id="PGSC0003DMT400090111">
    <property type="protein sequence ID" value="PGSC0003DMT400090111"/>
    <property type="gene ID" value="PGSC0003DMG400039682"/>
</dbReference>
<evidence type="ECO:0000313" key="2">
    <source>
        <dbReference type="EnsemblPlants" id="PGSC0003DMT400090111"/>
    </source>
</evidence>
<organism evidence="2 3">
    <name type="scientific">Solanum tuberosum</name>
    <name type="common">Potato</name>
    <dbReference type="NCBI Taxonomy" id="4113"/>
    <lineage>
        <taxon>Eukaryota</taxon>
        <taxon>Viridiplantae</taxon>
        <taxon>Streptophyta</taxon>
        <taxon>Embryophyta</taxon>
        <taxon>Tracheophyta</taxon>
        <taxon>Spermatophyta</taxon>
        <taxon>Magnoliopsida</taxon>
        <taxon>eudicotyledons</taxon>
        <taxon>Gunneridae</taxon>
        <taxon>Pentapetalae</taxon>
        <taxon>asterids</taxon>
        <taxon>lamiids</taxon>
        <taxon>Solanales</taxon>
        <taxon>Solanaceae</taxon>
        <taxon>Solanoideae</taxon>
        <taxon>Solaneae</taxon>
        <taxon>Solanum</taxon>
    </lineage>
</organism>
<evidence type="ECO:0000256" key="1">
    <source>
        <dbReference type="SAM" id="MobiDB-lite"/>
    </source>
</evidence>
<dbReference type="AlphaFoldDB" id="M1DJN7"/>
<dbReference type="EnsemblPlants" id="PGSC0003DMT400090111">
    <property type="protein sequence ID" value="PGSC0003DMT400090111"/>
    <property type="gene ID" value="PGSC0003DMG400039682"/>
</dbReference>
<reference evidence="3" key="1">
    <citation type="journal article" date="2011" name="Nature">
        <title>Genome sequence and analysis of the tuber crop potato.</title>
        <authorList>
            <consortium name="The Potato Genome Sequencing Consortium"/>
        </authorList>
    </citation>
    <scope>NUCLEOTIDE SEQUENCE [LARGE SCALE GENOMIC DNA]</scope>
    <source>
        <strain evidence="3">cv. DM1-3 516 R44</strain>
    </source>
</reference>
<sequence>MPLLDTDEVLPMDPLFHPLLIRQASTSGSMRRKTNIASSSQAAAEVDGERMKDDAGDGTLPTQSQPPLSGARVEEDLAAVQRRLGSSYASTTSVPPSTALEVDMLHRQLRHERRKSIERDHLMPECGRPLRSSSIVLTPRGRFLDSSRETIRSSLG</sequence>
<dbReference type="HOGENOM" id="CLU_055921_2_0_1"/>
<protein>
    <submittedName>
        <fullName evidence="2">Uncharacterized protein</fullName>
    </submittedName>
</protein>